<dbReference type="SUPFAM" id="SSF56672">
    <property type="entry name" value="DNA/RNA polymerases"/>
    <property type="match status" value="1"/>
</dbReference>
<reference evidence="2 3" key="1">
    <citation type="journal article" date="2022" name="Nat. Plants">
        <title>Genomes of leafy and leafless Platanthera orchids illuminate the evolution of mycoheterotrophy.</title>
        <authorList>
            <person name="Li M.H."/>
            <person name="Liu K.W."/>
            <person name="Li Z."/>
            <person name="Lu H.C."/>
            <person name="Ye Q.L."/>
            <person name="Zhang D."/>
            <person name="Wang J.Y."/>
            <person name="Li Y.F."/>
            <person name="Zhong Z.M."/>
            <person name="Liu X."/>
            <person name="Yu X."/>
            <person name="Liu D.K."/>
            <person name="Tu X.D."/>
            <person name="Liu B."/>
            <person name="Hao Y."/>
            <person name="Liao X.Y."/>
            <person name="Jiang Y.T."/>
            <person name="Sun W.H."/>
            <person name="Chen J."/>
            <person name="Chen Y.Q."/>
            <person name="Ai Y."/>
            <person name="Zhai J.W."/>
            <person name="Wu S.S."/>
            <person name="Zhou Z."/>
            <person name="Hsiao Y.Y."/>
            <person name="Wu W.L."/>
            <person name="Chen Y.Y."/>
            <person name="Lin Y.F."/>
            <person name="Hsu J.L."/>
            <person name="Li C.Y."/>
            <person name="Wang Z.W."/>
            <person name="Zhao X."/>
            <person name="Zhong W.Y."/>
            <person name="Ma X.K."/>
            <person name="Ma L."/>
            <person name="Huang J."/>
            <person name="Chen G.Z."/>
            <person name="Huang M.Z."/>
            <person name="Huang L."/>
            <person name="Peng D.H."/>
            <person name="Luo Y.B."/>
            <person name="Zou S.Q."/>
            <person name="Chen S.P."/>
            <person name="Lan S."/>
            <person name="Tsai W.C."/>
            <person name="Van de Peer Y."/>
            <person name="Liu Z.J."/>
        </authorList>
    </citation>
    <scope>NUCLEOTIDE SEQUENCE [LARGE SCALE GENOMIC DNA]</scope>
    <source>
        <strain evidence="2">Lor288</strain>
    </source>
</reference>
<evidence type="ECO:0000313" key="3">
    <source>
        <dbReference type="Proteomes" id="UP001412067"/>
    </source>
</evidence>
<dbReference type="Proteomes" id="UP001412067">
    <property type="component" value="Unassembled WGS sequence"/>
</dbReference>
<name>A0ABR2M1B5_9ASPA</name>
<evidence type="ECO:0000313" key="2">
    <source>
        <dbReference type="EMBL" id="KAK8956268.1"/>
    </source>
</evidence>
<sequence>MRKRFLRPLPSASLLSQVKNSLENQPVRWVTPLGLLVVQPYYKLGSHLVSLSLSLSLSIPSPPRMKTLKTYVQKRTFTHTQC</sequence>
<evidence type="ECO:0000259" key="1">
    <source>
        <dbReference type="Pfam" id="PF00940"/>
    </source>
</evidence>
<proteinExistence type="predicted"/>
<dbReference type="InterPro" id="IPR046950">
    <property type="entry name" value="DNA-dir_Rpol_C_phage-type"/>
</dbReference>
<dbReference type="Gene3D" id="1.10.150.20">
    <property type="entry name" value="5' to 3' exonuclease, C-terminal subdomain"/>
    <property type="match status" value="1"/>
</dbReference>
<dbReference type="InterPro" id="IPR043502">
    <property type="entry name" value="DNA/RNA_pol_sf"/>
</dbReference>
<organism evidence="2 3">
    <name type="scientific">Platanthera guangdongensis</name>
    <dbReference type="NCBI Taxonomy" id="2320717"/>
    <lineage>
        <taxon>Eukaryota</taxon>
        <taxon>Viridiplantae</taxon>
        <taxon>Streptophyta</taxon>
        <taxon>Embryophyta</taxon>
        <taxon>Tracheophyta</taxon>
        <taxon>Spermatophyta</taxon>
        <taxon>Magnoliopsida</taxon>
        <taxon>Liliopsida</taxon>
        <taxon>Asparagales</taxon>
        <taxon>Orchidaceae</taxon>
        <taxon>Orchidoideae</taxon>
        <taxon>Orchideae</taxon>
        <taxon>Orchidinae</taxon>
        <taxon>Platanthera</taxon>
    </lineage>
</organism>
<protein>
    <recommendedName>
        <fullName evidence="1">DNA-directed RNA polymerase C-terminal domain-containing protein</fullName>
    </recommendedName>
</protein>
<feature type="domain" description="DNA-directed RNA polymerase C-terminal" evidence="1">
    <location>
        <begin position="16"/>
        <end position="77"/>
    </location>
</feature>
<accession>A0ABR2M1B5</accession>
<comment type="caution">
    <text evidence="2">The sequence shown here is derived from an EMBL/GenBank/DDBJ whole genome shotgun (WGS) entry which is preliminary data.</text>
</comment>
<dbReference type="Pfam" id="PF00940">
    <property type="entry name" value="RNA_pol"/>
    <property type="match status" value="1"/>
</dbReference>
<dbReference type="EMBL" id="JBBWWR010000013">
    <property type="protein sequence ID" value="KAK8956268.1"/>
    <property type="molecule type" value="Genomic_DNA"/>
</dbReference>
<keyword evidence="3" id="KW-1185">Reference proteome</keyword>
<gene>
    <name evidence="2" type="ORF">KSP40_PGU000568</name>
</gene>